<feature type="region of interest" description="Disordered" evidence="1">
    <location>
        <begin position="238"/>
        <end position="257"/>
    </location>
</feature>
<dbReference type="VEuPathDB" id="TriTrypDB:Lsey_0050_0160"/>
<feature type="region of interest" description="Disordered" evidence="1">
    <location>
        <begin position="80"/>
        <end position="100"/>
    </location>
</feature>
<feature type="region of interest" description="Disordered" evidence="1">
    <location>
        <begin position="1"/>
        <end position="54"/>
    </location>
</feature>
<feature type="compositionally biased region" description="Polar residues" evidence="1">
    <location>
        <begin position="473"/>
        <end position="482"/>
    </location>
</feature>
<feature type="compositionally biased region" description="Polar residues" evidence="1">
    <location>
        <begin position="30"/>
        <end position="39"/>
    </location>
</feature>
<feature type="compositionally biased region" description="Low complexity" evidence="1">
    <location>
        <begin position="434"/>
        <end position="443"/>
    </location>
</feature>
<feature type="region of interest" description="Disordered" evidence="1">
    <location>
        <begin position="114"/>
        <end position="183"/>
    </location>
</feature>
<accession>A0A0N1I0U4</accession>
<evidence type="ECO:0000256" key="1">
    <source>
        <dbReference type="SAM" id="MobiDB-lite"/>
    </source>
</evidence>
<keyword evidence="3" id="KW-1185">Reference proteome</keyword>
<dbReference type="EMBL" id="LJSK01000050">
    <property type="protein sequence ID" value="KPI88445.1"/>
    <property type="molecule type" value="Genomic_DNA"/>
</dbReference>
<evidence type="ECO:0000313" key="3">
    <source>
        <dbReference type="Proteomes" id="UP000038009"/>
    </source>
</evidence>
<comment type="caution">
    <text evidence="2">The sequence shown here is derived from an EMBL/GenBank/DDBJ whole genome shotgun (WGS) entry which is preliminary data.</text>
</comment>
<dbReference type="Proteomes" id="UP000038009">
    <property type="component" value="Unassembled WGS sequence"/>
</dbReference>
<gene>
    <name evidence="2" type="ORF">ABL78_2458</name>
</gene>
<feature type="region of interest" description="Disordered" evidence="1">
    <location>
        <begin position="351"/>
        <end position="491"/>
    </location>
</feature>
<dbReference type="AlphaFoldDB" id="A0A0N1I0U4"/>
<evidence type="ECO:0000313" key="2">
    <source>
        <dbReference type="EMBL" id="KPI88445.1"/>
    </source>
</evidence>
<reference evidence="2 3" key="1">
    <citation type="journal article" date="2015" name="PLoS Pathog.">
        <title>Leptomonas seymouri: Adaptations to the Dixenous Life Cycle Analyzed by Genome Sequencing, Transcriptome Profiling and Co-infection with Leishmania donovani.</title>
        <authorList>
            <person name="Kraeva N."/>
            <person name="Butenko A."/>
            <person name="Hlavacova J."/>
            <person name="Kostygov A."/>
            <person name="Myskova J."/>
            <person name="Grybchuk D."/>
            <person name="Lestinova T."/>
            <person name="Votypka J."/>
            <person name="Volf P."/>
            <person name="Opperdoes F."/>
            <person name="Flegontov P."/>
            <person name="Lukes J."/>
            <person name="Yurchenko V."/>
        </authorList>
    </citation>
    <scope>NUCLEOTIDE SEQUENCE [LARGE SCALE GENOMIC DNA]</scope>
    <source>
        <strain evidence="2 3">ATCC 30220</strain>
    </source>
</reference>
<protein>
    <submittedName>
        <fullName evidence="2">Uncharacterized protein</fullName>
    </submittedName>
</protein>
<feature type="compositionally biased region" description="Basic residues" evidence="1">
    <location>
        <begin position="377"/>
        <end position="388"/>
    </location>
</feature>
<organism evidence="2 3">
    <name type="scientific">Leptomonas seymouri</name>
    <dbReference type="NCBI Taxonomy" id="5684"/>
    <lineage>
        <taxon>Eukaryota</taxon>
        <taxon>Discoba</taxon>
        <taxon>Euglenozoa</taxon>
        <taxon>Kinetoplastea</taxon>
        <taxon>Metakinetoplastina</taxon>
        <taxon>Trypanosomatida</taxon>
        <taxon>Trypanosomatidae</taxon>
        <taxon>Leishmaniinae</taxon>
        <taxon>Leptomonas</taxon>
    </lineage>
</organism>
<proteinExistence type="predicted"/>
<feature type="region of interest" description="Disordered" evidence="1">
    <location>
        <begin position="204"/>
        <end position="228"/>
    </location>
</feature>
<dbReference type="OrthoDB" id="265811at2759"/>
<sequence length="499" mass="54337">MSEPHNGTVRPRDNSGAEVPAINIHPKLMTNRNISSTPTPAHRNTPHSEGSMAVTVPTNAELVEAGVSAQDGVVRQLSARKQGSEMLAAPRTFSSSSNGRQTLAAVVASNGIGKPLQLSEARQPGESAGTPRSKQHHQPARHTPYGGRSRPSLGNSHEPIRPGRNGGHSPLHSPSKHNDPYGHVSSVVRSYVNNNISALETQYKNARSHSNANVPQTRDPAEYRSVSQQLEGDAEANAVNHAAAHQPRSARQSSPQPRHIAAEYLRGGVPRVALDAPHIKYAEALERMHNMRDSPRSSRAYSPSLSTAPTAFLPQVARVIPDRYKYVEPSESEKRSHKEETLRLLQEWRERQQARSFSMSKGREGSLDPPQQGGAKSGKRAASKKRAPSRSQEPLLEHSAPTRKPVPAPLRGEEKPEWDNRFEPGFGPPPPSPRTGSRTPRSARSGRRGDGALRASSRKGRKSRGTSSPSTARGETTVNQNAFRRRLLFDTTAPVLYVA</sequence>
<name>A0A0N1I0U4_LEPSE</name>
<feature type="compositionally biased region" description="Basic and acidic residues" evidence="1">
    <location>
        <begin position="411"/>
        <end position="422"/>
    </location>
</feature>
<dbReference type="OMA" id="RFKYVPP"/>
<feature type="compositionally biased region" description="Polar residues" evidence="1">
    <location>
        <begin position="204"/>
        <end position="216"/>
    </location>
</feature>